<evidence type="ECO:0000256" key="8">
    <source>
        <dbReference type="SAM" id="Phobius"/>
    </source>
</evidence>
<comment type="caution">
    <text evidence="9">The sequence shown here is derived from an EMBL/GenBank/DDBJ whole genome shotgun (WGS) entry which is preliminary data.</text>
</comment>
<evidence type="ECO:0000256" key="4">
    <source>
        <dbReference type="ARBA" id="ARBA00022679"/>
    </source>
</evidence>
<dbReference type="GO" id="GO:0005886">
    <property type="term" value="C:plasma membrane"/>
    <property type="evidence" value="ECO:0007669"/>
    <property type="project" value="UniProtKB-SubCell"/>
</dbReference>
<feature type="transmembrane region" description="Helical" evidence="8">
    <location>
        <begin position="208"/>
        <end position="229"/>
    </location>
</feature>
<evidence type="ECO:0000256" key="1">
    <source>
        <dbReference type="ARBA" id="ARBA00004651"/>
    </source>
</evidence>
<dbReference type="GO" id="GO:0016763">
    <property type="term" value="F:pentosyltransferase activity"/>
    <property type="evidence" value="ECO:0007669"/>
    <property type="project" value="TreeGrafter"/>
</dbReference>
<name>A0A1G2C9V2_9BACT</name>
<dbReference type="Proteomes" id="UP000176349">
    <property type="component" value="Unassembled WGS sequence"/>
</dbReference>
<feature type="transmembrane region" description="Helical" evidence="8">
    <location>
        <begin position="82"/>
        <end position="103"/>
    </location>
</feature>
<keyword evidence="3" id="KW-0328">Glycosyltransferase</keyword>
<evidence type="ECO:0000313" key="9">
    <source>
        <dbReference type="EMBL" id="OGY97440.1"/>
    </source>
</evidence>
<evidence type="ECO:0000256" key="6">
    <source>
        <dbReference type="ARBA" id="ARBA00022989"/>
    </source>
</evidence>
<evidence type="ECO:0008006" key="11">
    <source>
        <dbReference type="Google" id="ProtNLM"/>
    </source>
</evidence>
<keyword evidence="2" id="KW-1003">Cell membrane</keyword>
<reference evidence="9 10" key="1">
    <citation type="journal article" date="2016" name="Nat. Commun.">
        <title>Thousands of microbial genomes shed light on interconnected biogeochemical processes in an aquifer system.</title>
        <authorList>
            <person name="Anantharaman K."/>
            <person name="Brown C.T."/>
            <person name="Hug L.A."/>
            <person name="Sharon I."/>
            <person name="Castelle C.J."/>
            <person name="Probst A.J."/>
            <person name="Thomas B.C."/>
            <person name="Singh A."/>
            <person name="Wilkins M.J."/>
            <person name="Karaoz U."/>
            <person name="Brodie E.L."/>
            <person name="Williams K.H."/>
            <person name="Hubbard S.S."/>
            <person name="Banfield J.F."/>
        </authorList>
    </citation>
    <scope>NUCLEOTIDE SEQUENCE [LARGE SCALE GENOMIC DNA]</scope>
</reference>
<feature type="transmembrane region" description="Helical" evidence="8">
    <location>
        <begin position="304"/>
        <end position="321"/>
    </location>
</feature>
<dbReference type="PANTHER" id="PTHR33908:SF3">
    <property type="entry name" value="UNDECAPRENYL PHOSPHATE-ALPHA-4-AMINO-4-DEOXY-L-ARABINOSE ARABINOSYL TRANSFERASE"/>
    <property type="match status" value="1"/>
</dbReference>
<feature type="transmembrane region" description="Helical" evidence="8">
    <location>
        <begin position="140"/>
        <end position="157"/>
    </location>
</feature>
<evidence type="ECO:0000256" key="7">
    <source>
        <dbReference type="ARBA" id="ARBA00023136"/>
    </source>
</evidence>
<dbReference type="GO" id="GO:0010041">
    <property type="term" value="P:response to iron(III) ion"/>
    <property type="evidence" value="ECO:0007669"/>
    <property type="project" value="TreeGrafter"/>
</dbReference>
<keyword evidence="6 8" id="KW-1133">Transmembrane helix</keyword>
<protein>
    <recommendedName>
        <fullName evidence="11">Glycosyltransferase RgtA/B/C/D-like domain-containing protein</fullName>
    </recommendedName>
</protein>
<dbReference type="AlphaFoldDB" id="A0A1G2C9V2"/>
<keyword evidence="5 8" id="KW-0812">Transmembrane</keyword>
<feature type="transmembrane region" description="Helical" evidence="8">
    <location>
        <begin position="371"/>
        <end position="396"/>
    </location>
</feature>
<feature type="transmembrane region" description="Helical" evidence="8">
    <location>
        <begin position="115"/>
        <end position="134"/>
    </location>
</feature>
<dbReference type="GO" id="GO:0009103">
    <property type="term" value="P:lipopolysaccharide biosynthetic process"/>
    <property type="evidence" value="ECO:0007669"/>
    <property type="project" value="UniProtKB-ARBA"/>
</dbReference>
<evidence type="ECO:0000256" key="5">
    <source>
        <dbReference type="ARBA" id="ARBA00022692"/>
    </source>
</evidence>
<feature type="transmembrane region" description="Helical" evidence="8">
    <location>
        <begin position="282"/>
        <end position="298"/>
    </location>
</feature>
<keyword evidence="4" id="KW-0808">Transferase</keyword>
<organism evidence="9 10">
    <name type="scientific">Candidatus Liptonbacteria bacterium GWC1_60_9</name>
    <dbReference type="NCBI Taxonomy" id="1798645"/>
    <lineage>
        <taxon>Bacteria</taxon>
        <taxon>Candidatus Liptoniibacteriota</taxon>
    </lineage>
</organism>
<evidence type="ECO:0000313" key="10">
    <source>
        <dbReference type="Proteomes" id="UP000176349"/>
    </source>
</evidence>
<feature type="transmembrane region" description="Helical" evidence="8">
    <location>
        <begin position="333"/>
        <end position="351"/>
    </location>
</feature>
<evidence type="ECO:0000256" key="3">
    <source>
        <dbReference type="ARBA" id="ARBA00022676"/>
    </source>
</evidence>
<dbReference type="InterPro" id="IPR050297">
    <property type="entry name" value="LipidA_mod_glycosyltrf_83"/>
</dbReference>
<keyword evidence="7 8" id="KW-0472">Membrane</keyword>
<proteinExistence type="predicted"/>
<evidence type="ECO:0000256" key="2">
    <source>
        <dbReference type="ARBA" id="ARBA00022475"/>
    </source>
</evidence>
<sequence length="501" mass="55755">MTKKEIGAILFLLIIAAFLRLYNLETTPPGLYPDEAMNGNNALEAIRTGTFKVFYPENNGREGLFINIQALFLAATSIREPWMLRLPSALFGILSVLGAFYLFRELARTSELKNDFLIGFLGSFLMATSVWHIIFSRIGFRAIMAPFFLIWAAYFLLRAMRTGSVRTAALSGAALALGAHTYIAYRVMPLLLLCFVPRLRQHAKRWKIAGSVTLVATLVAAPLLGYYAFHPADFLGRTGQLSVMSSPAPLRDFAKNVALTLGMFNVRGDGNWRHNIAGQPELFWPVGILFLIGIAVGLKKRALYDKVLFTWFGLALLPVAISNEGLPHALRAILMAPPVFGIAARGGIALWELLKERLADTHFSKENSWGFLRIGVIARATHLEVLAVLFFGLLFYEAYYSYFMTWGQDPNVQNAFAADYVEIGHEMRALPDTTPKNVIVEADGVLVRGIPMPAQTVMFLTDSFLPEEQKRKNIRYLTGPEAQTFAPNGPTMRGAFTFIIE</sequence>
<dbReference type="PANTHER" id="PTHR33908">
    <property type="entry name" value="MANNOSYLTRANSFERASE YKCB-RELATED"/>
    <property type="match status" value="1"/>
</dbReference>
<dbReference type="EMBL" id="MHKV01000010">
    <property type="protein sequence ID" value="OGY97440.1"/>
    <property type="molecule type" value="Genomic_DNA"/>
</dbReference>
<comment type="subcellular location">
    <subcellularLocation>
        <location evidence="1">Cell membrane</location>
        <topology evidence="1">Multi-pass membrane protein</topology>
    </subcellularLocation>
</comment>
<gene>
    <name evidence="9" type="ORF">A2128_00915</name>
</gene>
<accession>A0A1G2C9V2</accession>